<dbReference type="AlphaFoldDB" id="A0A3N1XZM1"/>
<dbReference type="InterPro" id="IPR013078">
    <property type="entry name" value="His_Pase_superF_clade-1"/>
</dbReference>
<dbReference type="GO" id="GO:0005737">
    <property type="term" value="C:cytoplasm"/>
    <property type="evidence" value="ECO:0007669"/>
    <property type="project" value="TreeGrafter"/>
</dbReference>
<evidence type="ECO:0000313" key="1">
    <source>
        <dbReference type="EMBL" id="ROR32054.1"/>
    </source>
</evidence>
<dbReference type="EMBL" id="RJVI01000002">
    <property type="protein sequence ID" value="ROR32054.1"/>
    <property type="molecule type" value="Genomic_DNA"/>
</dbReference>
<keyword evidence="2" id="KW-1185">Reference proteome</keyword>
<dbReference type="SUPFAM" id="SSF53254">
    <property type="entry name" value="Phosphoglycerate mutase-like"/>
    <property type="match status" value="1"/>
</dbReference>
<dbReference type="PANTHER" id="PTHR48100">
    <property type="entry name" value="BROAD-SPECIFICITY PHOSPHATASE YOR283W-RELATED"/>
    <property type="match status" value="1"/>
</dbReference>
<dbReference type="OrthoDB" id="9783269at2"/>
<evidence type="ECO:0000313" key="2">
    <source>
        <dbReference type="Proteomes" id="UP000276634"/>
    </source>
</evidence>
<dbReference type="Proteomes" id="UP000276634">
    <property type="component" value="Unassembled WGS sequence"/>
</dbReference>
<protein>
    <submittedName>
        <fullName evidence="1">Alpha-ribazole phosphatase/probable phosphoglycerate mutase</fullName>
    </submittedName>
</protein>
<comment type="caution">
    <text evidence="1">The sequence shown here is derived from an EMBL/GenBank/DDBJ whole genome shotgun (WGS) entry which is preliminary data.</text>
</comment>
<gene>
    <name evidence="1" type="ORF">EDC57_1242</name>
</gene>
<dbReference type="CDD" id="cd07067">
    <property type="entry name" value="HP_PGM_like"/>
    <property type="match status" value="1"/>
</dbReference>
<dbReference type="RefSeq" id="WP_123401032.1">
    <property type="nucleotide sequence ID" value="NZ_RJVI01000002.1"/>
</dbReference>
<name>A0A3N1XZM1_9GAMM</name>
<dbReference type="SMART" id="SM00855">
    <property type="entry name" value="PGAM"/>
    <property type="match status" value="1"/>
</dbReference>
<reference evidence="1 2" key="1">
    <citation type="submission" date="2018-11" db="EMBL/GenBank/DDBJ databases">
        <title>Genomic Encyclopedia of Type Strains, Phase IV (KMG-IV): sequencing the most valuable type-strain genomes for metagenomic binning, comparative biology and taxonomic classification.</title>
        <authorList>
            <person name="Goeker M."/>
        </authorList>
    </citation>
    <scope>NUCLEOTIDE SEQUENCE [LARGE SCALE GENOMIC DNA]</scope>
    <source>
        <strain evidence="1 2">DSM 100275</strain>
    </source>
</reference>
<dbReference type="Gene3D" id="3.40.50.1240">
    <property type="entry name" value="Phosphoglycerate mutase-like"/>
    <property type="match status" value="1"/>
</dbReference>
<dbReference type="GO" id="GO:0016791">
    <property type="term" value="F:phosphatase activity"/>
    <property type="evidence" value="ECO:0007669"/>
    <property type="project" value="TreeGrafter"/>
</dbReference>
<proteinExistence type="predicted"/>
<organism evidence="1 2">
    <name type="scientific">Inmirania thermothiophila</name>
    <dbReference type="NCBI Taxonomy" id="1750597"/>
    <lineage>
        <taxon>Bacteria</taxon>
        <taxon>Pseudomonadati</taxon>
        <taxon>Pseudomonadota</taxon>
        <taxon>Gammaproteobacteria</taxon>
        <taxon>Chromatiales</taxon>
        <taxon>Ectothiorhodospiraceae</taxon>
        <taxon>Inmirania</taxon>
    </lineage>
</organism>
<dbReference type="InterPro" id="IPR029033">
    <property type="entry name" value="His_PPase_superfam"/>
</dbReference>
<accession>A0A3N1XZM1</accession>
<dbReference type="InterPro" id="IPR050275">
    <property type="entry name" value="PGM_Phosphatase"/>
</dbReference>
<dbReference type="PANTHER" id="PTHR48100:SF1">
    <property type="entry name" value="HISTIDINE PHOSPHATASE FAMILY PROTEIN-RELATED"/>
    <property type="match status" value="1"/>
</dbReference>
<dbReference type="Pfam" id="PF00300">
    <property type="entry name" value="His_Phos_1"/>
    <property type="match status" value="1"/>
</dbReference>
<sequence>MEVDLLRHGACEGGPILRGGGRDDPLSPEVWRQMEAALRGAGPWRRILTSPLRRCSEFAWRLARRTGTRLETVAELAEMGFGRWEGRTTRELADEPGYLQRLVDPAAATPPEGESWEAFRARVCAGWEAVLAGTGPVLVVTHGGVIRLILGLVLGMPDEALLRIEVPPACRTRLRCGVDEAGRRWASLIAHVPPELGG</sequence>